<protein>
    <submittedName>
        <fullName evidence="14">Type II secretion system protein GspC</fullName>
    </submittedName>
</protein>
<evidence type="ECO:0000256" key="2">
    <source>
        <dbReference type="ARBA" id="ARBA00007986"/>
    </source>
</evidence>
<dbReference type="Gene3D" id="2.30.42.10">
    <property type="match status" value="1"/>
</dbReference>
<evidence type="ECO:0000256" key="1">
    <source>
        <dbReference type="ARBA" id="ARBA00004533"/>
    </source>
</evidence>
<keyword evidence="15" id="KW-1185">Reference proteome</keyword>
<dbReference type="Pfam" id="PF11356">
    <property type="entry name" value="T2SSC"/>
    <property type="match status" value="1"/>
</dbReference>
<feature type="domain" description="Type II secretion system protein GspC N-terminal" evidence="12">
    <location>
        <begin position="33"/>
        <end position="175"/>
    </location>
</feature>
<reference evidence="14 15" key="1">
    <citation type="submission" date="2023-08" db="EMBL/GenBank/DDBJ databases">
        <title>Whole-genome sequencing of halo(alkali)philic microorganisms from hypersaline lakes.</title>
        <authorList>
            <person name="Sorokin D.Y."/>
            <person name="Abbas B."/>
            <person name="Merkel A.Y."/>
        </authorList>
    </citation>
    <scope>NUCLEOTIDE SEQUENCE [LARGE SCALE GENOMIC DNA]</scope>
    <source>
        <strain evidence="14 15">AB-CW4</strain>
    </source>
</reference>
<evidence type="ECO:0000256" key="6">
    <source>
        <dbReference type="ARBA" id="ARBA00022692"/>
    </source>
</evidence>
<dbReference type="InterPro" id="IPR036034">
    <property type="entry name" value="PDZ_sf"/>
</dbReference>
<comment type="similarity">
    <text evidence="2">Belongs to the GSP C family.</text>
</comment>
<feature type="region of interest" description="Disordered" evidence="10">
    <location>
        <begin position="174"/>
        <end position="207"/>
    </location>
</feature>
<dbReference type="SUPFAM" id="SSF50156">
    <property type="entry name" value="PDZ domain-like"/>
    <property type="match status" value="1"/>
</dbReference>
<evidence type="ECO:0000256" key="4">
    <source>
        <dbReference type="ARBA" id="ARBA00022475"/>
    </source>
</evidence>
<comment type="caution">
    <text evidence="14">The sequence shown here is derived from an EMBL/GenBank/DDBJ whole genome shotgun (WGS) entry which is preliminary data.</text>
</comment>
<organism evidence="14 15">
    <name type="scientific">Natronospira bacteriovora</name>
    <dbReference type="NCBI Taxonomy" id="3069753"/>
    <lineage>
        <taxon>Bacteria</taxon>
        <taxon>Pseudomonadati</taxon>
        <taxon>Pseudomonadota</taxon>
        <taxon>Gammaproteobacteria</taxon>
        <taxon>Natronospirales</taxon>
        <taxon>Natronospiraceae</taxon>
        <taxon>Natronospira</taxon>
    </lineage>
</organism>
<dbReference type="Gene3D" id="2.30.30.830">
    <property type="match status" value="1"/>
</dbReference>
<dbReference type="RefSeq" id="WP_306729213.1">
    <property type="nucleotide sequence ID" value="NZ_JAVDDT010000009.1"/>
</dbReference>
<proteinExistence type="inferred from homology"/>
<keyword evidence="6 11" id="KW-0812">Transmembrane</keyword>
<dbReference type="NCBIfam" id="TIGR01713">
    <property type="entry name" value="typeII_sec_gspC"/>
    <property type="match status" value="1"/>
</dbReference>
<keyword evidence="8 11" id="KW-1133">Transmembrane helix</keyword>
<dbReference type="EMBL" id="JAVDDT010000009">
    <property type="protein sequence ID" value="MDQ2070717.1"/>
    <property type="molecule type" value="Genomic_DNA"/>
</dbReference>
<evidence type="ECO:0000256" key="8">
    <source>
        <dbReference type="ARBA" id="ARBA00022989"/>
    </source>
</evidence>
<evidence type="ECO:0000313" key="15">
    <source>
        <dbReference type="Proteomes" id="UP001239019"/>
    </source>
</evidence>
<evidence type="ECO:0000256" key="7">
    <source>
        <dbReference type="ARBA" id="ARBA00022927"/>
    </source>
</evidence>
<evidence type="ECO:0000256" key="10">
    <source>
        <dbReference type="SAM" id="MobiDB-lite"/>
    </source>
</evidence>
<keyword evidence="4" id="KW-1003">Cell membrane</keyword>
<dbReference type="Proteomes" id="UP001239019">
    <property type="component" value="Unassembled WGS sequence"/>
</dbReference>
<evidence type="ECO:0000256" key="5">
    <source>
        <dbReference type="ARBA" id="ARBA00022519"/>
    </source>
</evidence>
<evidence type="ECO:0000256" key="9">
    <source>
        <dbReference type="ARBA" id="ARBA00023136"/>
    </source>
</evidence>
<dbReference type="InterPro" id="IPR001639">
    <property type="entry name" value="T2SS_protein-GspC"/>
</dbReference>
<sequence length="310" mass="33855">MNPKLGTLSNLGERILPRPEPLLRWAPLVATLFLILVIAHTLADLTWRIIPVPDEKGQTSTPSEPFVADRDQGRNGSQVTRLIELSVFGDPDPADEPDAIDLAEVEAPETQLNLQLRGVMATEIPQMAMAIIASGRGEDKIFRVGDRIGSGASLRAIYADRVILERGGDLETLRLPREDESDSGLTRTRSSNGRQASRQTDEQVTVPEELVDLRAAIQENPERITDVIRPTPHHVDGEMVGFRIFPGRMRDQFQALGLRAGDIVTAVNGQPMNSPAAAMSLMNELQDASSVDLTIERGGRQTSVTISMGN</sequence>
<dbReference type="InterPro" id="IPR001478">
    <property type="entry name" value="PDZ"/>
</dbReference>
<accession>A0ABU0W9J8</accession>
<evidence type="ECO:0000256" key="11">
    <source>
        <dbReference type="SAM" id="Phobius"/>
    </source>
</evidence>
<comment type="subcellular location">
    <subcellularLocation>
        <location evidence="1">Cell inner membrane</location>
    </subcellularLocation>
</comment>
<feature type="transmembrane region" description="Helical" evidence="11">
    <location>
        <begin position="22"/>
        <end position="43"/>
    </location>
</feature>
<keyword evidence="9 11" id="KW-0472">Membrane</keyword>
<keyword evidence="3" id="KW-0813">Transport</keyword>
<keyword evidence="7" id="KW-0653">Protein transport</keyword>
<name>A0ABU0W9J8_9GAMM</name>
<feature type="compositionally biased region" description="Polar residues" evidence="10">
    <location>
        <begin position="183"/>
        <end position="198"/>
    </location>
</feature>
<evidence type="ECO:0000259" key="12">
    <source>
        <dbReference type="Pfam" id="PF11356"/>
    </source>
</evidence>
<dbReference type="Pfam" id="PF13180">
    <property type="entry name" value="PDZ_2"/>
    <property type="match status" value="1"/>
</dbReference>
<evidence type="ECO:0000313" key="14">
    <source>
        <dbReference type="EMBL" id="MDQ2070717.1"/>
    </source>
</evidence>
<evidence type="ECO:0000256" key="3">
    <source>
        <dbReference type="ARBA" id="ARBA00022448"/>
    </source>
</evidence>
<keyword evidence="5" id="KW-0997">Cell inner membrane</keyword>
<feature type="region of interest" description="Disordered" evidence="10">
    <location>
        <begin position="53"/>
        <end position="73"/>
    </location>
</feature>
<gene>
    <name evidence="14" type="primary">gspC</name>
    <name evidence="14" type="ORF">RBH19_12625</name>
</gene>
<feature type="domain" description="PDZ" evidence="13">
    <location>
        <begin position="254"/>
        <end position="307"/>
    </location>
</feature>
<evidence type="ECO:0000259" key="13">
    <source>
        <dbReference type="Pfam" id="PF13180"/>
    </source>
</evidence>
<dbReference type="InterPro" id="IPR024961">
    <property type="entry name" value="T2SS_GspC_N"/>
</dbReference>